<sequence>MIFWAPEPSTWAAAPWLSDAGHDHIRQPTDIFRCARCIPYLGAFDSIARRNLLELKAGIDYTFHFFRPSVPPCIDGIIGVACGVRGAF</sequence>
<proteinExistence type="predicted"/>
<accession>A0ABM7PH43</accession>
<keyword evidence="2" id="KW-1185">Reference proteome</keyword>
<protein>
    <submittedName>
        <fullName evidence="1">Uncharacterized protein</fullName>
    </submittedName>
</protein>
<organism evidence="1 2">
    <name type="scientific">Desulfoluna limicola</name>
    <dbReference type="NCBI Taxonomy" id="2810562"/>
    <lineage>
        <taxon>Bacteria</taxon>
        <taxon>Pseudomonadati</taxon>
        <taxon>Thermodesulfobacteriota</taxon>
        <taxon>Desulfobacteria</taxon>
        <taxon>Desulfobacterales</taxon>
        <taxon>Desulfolunaceae</taxon>
        <taxon>Desulfoluna</taxon>
    </lineage>
</organism>
<dbReference type="Proteomes" id="UP001320148">
    <property type="component" value="Chromosome"/>
</dbReference>
<name>A0ABM7PH43_9BACT</name>
<gene>
    <name evidence="1" type="ORF">DSLASN_22410</name>
</gene>
<reference evidence="1 2" key="1">
    <citation type="submission" date="2021-02" db="EMBL/GenBank/DDBJ databases">
        <title>Complete genome of Desulfoluna sp. strain ASN36.</title>
        <authorList>
            <person name="Takahashi A."/>
            <person name="Kojima H."/>
            <person name="Fukui M."/>
        </authorList>
    </citation>
    <scope>NUCLEOTIDE SEQUENCE [LARGE SCALE GENOMIC DNA]</scope>
    <source>
        <strain evidence="1 2">ASN36</strain>
    </source>
</reference>
<dbReference type="EMBL" id="AP024488">
    <property type="protein sequence ID" value="BCS96609.1"/>
    <property type="molecule type" value="Genomic_DNA"/>
</dbReference>
<evidence type="ECO:0000313" key="2">
    <source>
        <dbReference type="Proteomes" id="UP001320148"/>
    </source>
</evidence>
<evidence type="ECO:0000313" key="1">
    <source>
        <dbReference type="EMBL" id="BCS96609.1"/>
    </source>
</evidence>